<dbReference type="EMBL" id="SRLD01000006">
    <property type="protein sequence ID" value="TGE18670.1"/>
    <property type="molecule type" value="Genomic_DNA"/>
</dbReference>
<accession>A0A4Z0PNN1</accession>
<comment type="caution">
    <text evidence="2">The sequence shown here is derived from an EMBL/GenBank/DDBJ whole genome shotgun (WGS) entry which is preliminary data.</text>
</comment>
<evidence type="ECO:0000313" key="2">
    <source>
        <dbReference type="EMBL" id="TGE18670.1"/>
    </source>
</evidence>
<organism evidence="2 3">
    <name type="scientific">Hymenobacter elongatus</name>
    <dbReference type="NCBI Taxonomy" id="877208"/>
    <lineage>
        <taxon>Bacteria</taxon>
        <taxon>Pseudomonadati</taxon>
        <taxon>Bacteroidota</taxon>
        <taxon>Cytophagia</taxon>
        <taxon>Cytophagales</taxon>
        <taxon>Hymenobacteraceae</taxon>
        <taxon>Hymenobacter</taxon>
    </lineage>
</organism>
<dbReference type="OrthoDB" id="886362at2"/>
<evidence type="ECO:0000313" key="3">
    <source>
        <dbReference type="Proteomes" id="UP000297739"/>
    </source>
</evidence>
<dbReference type="InterPro" id="IPR041657">
    <property type="entry name" value="HTH_17"/>
</dbReference>
<dbReference type="Pfam" id="PF12728">
    <property type="entry name" value="HTH_17"/>
    <property type="match status" value="1"/>
</dbReference>
<dbReference type="SUPFAM" id="SSF46955">
    <property type="entry name" value="Putative DNA-binding domain"/>
    <property type="match status" value="1"/>
</dbReference>
<sequence>MKEPPYFEAPMVLLTFPQLRGMLNSLLDEKLALMLDAVGRGPKARDVEYLTTQQALDFLHLSKPTLNKLRREGHILALNSSDKRVLYKRSELIAYLESAKHKQKGGRSVC</sequence>
<dbReference type="RefSeq" id="WP_135496629.1">
    <property type="nucleotide sequence ID" value="NZ_SRLD01000006.1"/>
</dbReference>
<evidence type="ECO:0000259" key="1">
    <source>
        <dbReference type="Pfam" id="PF12728"/>
    </source>
</evidence>
<dbReference type="InterPro" id="IPR009061">
    <property type="entry name" value="DNA-bd_dom_put_sf"/>
</dbReference>
<dbReference type="AlphaFoldDB" id="A0A4Z0PNN1"/>
<keyword evidence="2" id="KW-0238">DNA-binding</keyword>
<proteinExistence type="predicted"/>
<dbReference type="Proteomes" id="UP000297739">
    <property type="component" value="Unassembled WGS sequence"/>
</dbReference>
<feature type="domain" description="Helix-turn-helix" evidence="1">
    <location>
        <begin position="49"/>
        <end position="98"/>
    </location>
</feature>
<keyword evidence="3" id="KW-1185">Reference proteome</keyword>
<gene>
    <name evidence="2" type="ORF">E5J99_05030</name>
</gene>
<dbReference type="GO" id="GO:0003677">
    <property type="term" value="F:DNA binding"/>
    <property type="evidence" value="ECO:0007669"/>
    <property type="project" value="UniProtKB-KW"/>
</dbReference>
<protein>
    <submittedName>
        <fullName evidence="2">DNA-binding protein</fullName>
    </submittedName>
</protein>
<reference evidence="2 3" key="1">
    <citation type="submission" date="2019-04" db="EMBL/GenBank/DDBJ databases">
        <authorList>
            <person name="Feng G."/>
            <person name="Zhang J."/>
            <person name="Zhu H."/>
        </authorList>
    </citation>
    <scope>NUCLEOTIDE SEQUENCE [LARGE SCALE GENOMIC DNA]</scope>
    <source>
        <strain evidence="2 3">JCM 17223</strain>
    </source>
</reference>
<name>A0A4Z0PNN1_9BACT</name>